<dbReference type="SUPFAM" id="SSF52540">
    <property type="entry name" value="P-loop containing nucleoside triphosphate hydrolases"/>
    <property type="match status" value="1"/>
</dbReference>
<keyword evidence="1" id="KW-0808">Transferase</keyword>
<comment type="caution">
    <text evidence="2">The sequence shown here is derived from an EMBL/GenBank/DDBJ whole genome shotgun (WGS) entry which is preliminary data.</text>
</comment>
<accession>A0ABR7LL77</accession>
<organism evidence="2 3">
    <name type="scientific">Actinomadura alba</name>
    <dbReference type="NCBI Taxonomy" id="406431"/>
    <lineage>
        <taxon>Bacteria</taxon>
        <taxon>Bacillati</taxon>
        <taxon>Actinomycetota</taxon>
        <taxon>Actinomycetes</taxon>
        <taxon>Streptosporangiales</taxon>
        <taxon>Thermomonosporaceae</taxon>
        <taxon>Actinomadura</taxon>
    </lineage>
</organism>
<proteinExistence type="predicted"/>
<evidence type="ECO:0000256" key="1">
    <source>
        <dbReference type="ARBA" id="ARBA00022679"/>
    </source>
</evidence>
<evidence type="ECO:0000313" key="3">
    <source>
        <dbReference type="Proteomes" id="UP000805614"/>
    </source>
</evidence>
<dbReference type="Proteomes" id="UP000805614">
    <property type="component" value="Unassembled WGS sequence"/>
</dbReference>
<dbReference type="PANTHER" id="PTHR12788">
    <property type="entry name" value="PROTEIN-TYROSINE SULFOTRANSFERASE 2"/>
    <property type="match status" value="1"/>
</dbReference>
<protein>
    <submittedName>
        <fullName evidence="2">Sulfotransferase</fullName>
    </submittedName>
</protein>
<name>A0ABR7LL77_9ACTN</name>
<dbReference type="Gene3D" id="3.40.50.300">
    <property type="entry name" value="P-loop containing nucleotide triphosphate hydrolases"/>
    <property type="match status" value="1"/>
</dbReference>
<sequence length="333" mass="37689">MPSDRPIFVVGCPRSGTTMLQLMLHAHQRIAIPPETRFLLPVYESRCDFGDLREPANRRELARSIVDVKETKFADLGLDPDQVVEEIAAGPPTVGSALGIVFRAYARRFGSARWGDKRPSYFRRLDVLLRMFPDAQIVHLVRDGRDCVASLKEMPWFHMGTSHAISTWNEAIDAGRRAARRLGPTAYYEMGYERLVADPQTELMRLCDFLGEEYDPVMAEPHHMAKVAVPAHKKWHARTYDSVGTDRVGSWSRRLEPWEIALCESAMGSRLTDNGYERTGVPRPSAAHMARYLRVAAHRRLAARKCDAFDQVRRRCEPNPVASQLTTPAYADA</sequence>
<dbReference type="Pfam" id="PF13469">
    <property type="entry name" value="Sulfotransfer_3"/>
    <property type="match status" value="1"/>
</dbReference>
<dbReference type="EMBL" id="JABVEC010000005">
    <property type="protein sequence ID" value="MBC6465617.1"/>
    <property type="molecule type" value="Genomic_DNA"/>
</dbReference>
<gene>
    <name evidence="2" type="ORF">HKK74_08930</name>
</gene>
<dbReference type="PANTHER" id="PTHR12788:SF10">
    <property type="entry name" value="PROTEIN-TYROSINE SULFOTRANSFERASE"/>
    <property type="match status" value="1"/>
</dbReference>
<dbReference type="InterPro" id="IPR026634">
    <property type="entry name" value="TPST-like"/>
</dbReference>
<evidence type="ECO:0000313" key="2">
    <source>
        <dbReference type="EMBL" id="MBC6465617.1"/>
    </source>
</evidence>
<reference evidence="2 3" key="1">
    <citation type="submission" date="2020-06" db="EMBL/GenBank/DDBJ databases">
        <title>Actinomadura xiongansis sp. nov., isolated from soil of Baiyangdian.</title>
        <authorList>
            <person name="Zhang X."/>
        </authorList>
    </citation>
    <scope>NUCLEOTIDE SEQUENCE [LARGE SCALE GENOMIC DNA]</scope>
    <source>
        <strain evidence="2 3">HBUM206468</strain>
    </source>
</reference>
<dbReference type="InterPro" id="IPR027417">
    <property type="entry name" value="P-loop_NTPase"/>
</dbReference>
<keyword evidence="3" id="KW-1185">Reference proteome</keyword>
<dbReference type="RefSeq" id="WP_187242639.1">
    <property type="nucleotide sequence ID" value="NZ_BAAAOK010000006.1"/>
</dbReference>